<dbReference type="PANTHER" id="PTHR22595">
    <property type="entry name" value="CHITINASE-RELATED"/>
    <property type="match status" value="1"/>
</dbReference>
<dbReference type="PANTHER" id="PTHR22595:SF79">
    <property type="entry name" value="CHITINASE 12"/>
    <property type="match status" value="1"/>
</dbReference>
<gene>
    <name evidence="7" type="ORF">Fmac_009265</name>
</gene>
<comment type="subcellular location">
    <subcellularLocation>
        <location evidence="1">Cell membrane</location>
        <topology evidence="1">Peripheral membrane protein</topology>
    </subcellularLocation>
</comment>
<dbReference type="SUPFAM" id="SSF53955">
    <property type="entry name" value="Lysozyme-like"/>
    <property type="match status" value="1"/>
</dbReference>
<feature type="compositionally biased region" description="Low complexity" evidence="5">
    <location>
        <begin position="363"/>
        <end position="376"/>
    </location>
</feature>
<evidence type="ECO:0000256" key="2">
    <source>
        <dbReference type="ARBA" id="ARBA00022669"/>
    </source>
</evidence>
<evidence type="ECO:0000259" key="6">
    <source>
        <dbReference type="PROSITE" id="PS00773"/>
    </source>
</evidence>
<dbReference type="CDD" id="cd00325">
    <property type="entry name" value="chitinase_GH19"/>
    <property type="match status" value="1"/>
</dbReference>
<keyword evidence="4" id="KW-1015">Disulfide bond</keyword>
<dbReference type="GO" id="GO:0005886">
    <property type="term" value="C:plasma membrane"/>
    <property type="evidence" value="ECO:0007669"/>
    <property type="project" value="UniProtKB-SubCell"/>
</dbReference>
<protein>
    <recommendedName>
        <fullName evidence="6">Glycoside hydrolase family 19 catalytic domain-containing protein</fullName>
    </recommendedName>
</protein>
<dbReference type="AlphaFoldDB" id="A0ABD1MZQ9"/>
<feature type="region of interest" description="Disordered" evidence="5">
    <location>
        <begin position="75"/>
        <end position="107"/>
    </location>
</feature>
<evidence type="ECO:0000256" key="4">
    <source>
        <dbReference type="ARBA" id="ARBA00023157"/>
    </source>
</evidence>
<evidence type="ECO:0000256" key="3">
    <source>
        <dbReference type="ARBA" id="ARBA00022821"/>
    </source>
</evidence>
<dbReference type="Gene3D" id="1.25.40.20">
    <property type="entry name" value="Ankyrin repeat-containing domain"/>
    <property type="match status" value="1"/>
</dbReference>
<keyword evidence="2" id="KW-0147">Chitin-binding</keyword>
<dbReference type="InterPro" id="IPR036770">
    <property type="entry name" value="Ankyrin_rpt-contain_sf"/>
</dbReference>
<dbReference type="Pfam" id="PF00182">
    <property type="entry name" value="Glyco_hydro_19"/>
    <property type="match status" value="1"/>
</dbReference>
<feature type="compositionally biased region" description="Acidic residues" evidence="5">
    <location>
        <begin position="227"/>
        <end position="240"/>
    </location>
</feature>
<evidence type="ECO:0000256" key="5">
    <source>
        <dbReference type="SAM" id="MobiDB-lite"/>
    </source>
</evidence>
<organism evidence="7 8">
    <name type="scientific">Flemingia macrophylla</name>
    <dbReference type="NCBI Taxonomy" id="520843"/>
    <lineage>
        <taxon>Eukaryota</taxon>
        <taxon>Viridiplantae</taxon>
        <taxon>Streptophyta</taxon>
        <taxon>Embryophyta</taxon>
        <taxon>Tracheophyta</taxon>
        <taxon>Spermatophyta</taxon>
        <taxon>Magnoliopsida</taxon>
        <taxon>eudicotyledons</taxon>
        <taxon>Gunneridae</taxon>
        <taxon>Pentapetalae</taxon>
        <taxon>rosids</taxon>
        <taxon>fabids</taxon>
        <taxon>Fabales</taxon>
        <taxon>Fabaceae</taxon>
        <taxon>Papilionoideae</taxon>
        <taxon>50 kb inversion clade</taxon>
        <taxon>NPAAA clade</taxon>
        <taxon>indigoferoid/millettioid clade</taxon>
        <taxon>Phaseoleae</taxon>
        <taxon>Flemingia</taxon>
    </lineage>
</organism>
<dbReference type="Proteomes" id="UP001603857">
    <property type="component" value="Unassembled WGS sequence"/>
</dbReference>
<evidence type="ECO:0000313" key="7">
    <source>
        <dbReference type="EMBL" id="KAL2341325.1"/>
    </source>
</evidence>
<feature type="compositionally biased region" description="Pro residues" evidence="5">
    <location>
        <begin position="325"/>
        <end position="362"/>
    </location>
</feature>
<dbReference type="GO" id="GO:0008061">
    <property type="term" value="F:chitin binding"/>
    <property type="evidence" value="ECO:0007669"/>
    <property type="project" value="UniProtKB-KW"/>
</dbReference>
<accession>A0ABD1MZQ9</accession>
<sequence length="520" mass="56674">MLLASLSSRGCFNYIAECISHILSCLRGHAPPRSNLAGKVGSSSAPARIQRGRGSGEPERLEPVGIVVFLQGGTDRGASSGSQGENEEKRGFGFGVGSDSPGVAASRGEVRSIERRISGVAEVKGRDQHWWMALHRACFKARVREVRALLEKRIEAEPRDEEWYTALHCPVEAQHAEVEAKWLRRMQSWTLIFATSEEELSEKLGGDSDNDSGDLSPRSDNGGEGGDAIEGEESNGEIDEDEKRQNDSYQEIPYNKCDTNMLIDFTTSMLGIIPPDHSFPSNSRDNKETKYVRSVCIAPPCRPPALVVLSFVPLFIDLYLSRLHSPPPTPSPASRPSSPSTPPRPNPLPRSPNSPSNPPNSPPSSASPSTPSSPRSPTSPPGPSSISATSPLHGPAPGDLGSIISRNTFEQMLKHRNDGGCQGKGFYSYDAFISAAKAFPAFGTSGYTATRKREIAAFFNQTSHETTGGWTSALDRPYAWGLSFVRELSWSQTFPTLESNFFRVQKKSCRKSCIYRFVVV</sequence>
<dbReference type="GO" id="GO:0006952">
    <property type="term" value="P:defense response"/>
    <property type="evidence" value="ECO:0007669"/>
    <property type="project" value="UniProtKB-KW"/>
</dbReference>
<feature type="region of interest" description="Disordered" evidence="5">
    <location>
        <begin position="35"/>
        <end position="59"/>
    </location>
</feature>
<feature type="region of interest" description="Disordered" evidence="5">
    <location>
        <begin position="200"/>
        <end position="252"/>
    </location>
</feature>
<dbReference type="SUPFAM" id="SSF48403">
    <property type="entry name" value="Ankyrin repeat"/>
    <property type="match status" value="1"/>
</dbReference>
<feature type="region of interest" description="Disordered" evidence="5">
    <location>
        <begin position="325"/>
        <end position="403"/>
    </location>
</feature>
<evidence type="ECO:0000256" key="1">
    <source>
        <dbReference type="ARBA" id="ARBA00004202"/>
    </source>
</evidence>
<evidence type="ECO:0000313" key="8">
    <source>
        <dbReference type="Proteomes" id="UP001603857"/>
    </source>
</evidence>
<feature type="domain" description="Glycoside hydrolase family 19 catalytic" evidence="6">
    <location>
        <begin position="421"/>
        <end position="443"/>
    </location>
</feature>
<dbReference type="PROSITE" id="PS00773">
    <property type="entry name" value="CHITINASE_19_1"/>
    <property type="match status" value="1"/>
</dbReference>
<dbReference type="InterPro" id="IPR023346">
    <property type="entry name" value="Lysozyme-like_dom_sf"/>
</dbReference>
<dbReference type="EMBL" id="JBGMDY010000003">
    <property type="protein sequence ID" value="KAL2341325.1"/>
    <property type="molecule type" value="Genomic_DNA"/>
</dbReference>
<dbReference type="InterPro" id="IPR000726">
    <property type="entry name" value="Glyco_hydro_19_cat"/>
</dbReference>
<comment type="caution">
    <text evidence="7">The sequence shown here is derived from an EMBL/GenBank/DDBJ whole genome shotgun (WGS) entry which is preliminary data.</text>
</comment>
<keyword evidence="8" id="KW-1185">Reference proteome</keyword>
<proteinExistence type="predicted"/>
<keyword evidence="3" id="KW-0611">Plant defense</keyword>
<dbReference type="Gene3D" id="1.10.530.10">
    <property type="match status" value="1"/>
</dbReference>
<reference evidence="7 8" key="1">
    <citation type="submission" date="2024-08" db="EMBL/GenBank/DDBJ databases">
        <title>Insights into the chromosomal genome structure of Flemingia macrophylla.</title>
        <authorList>
            <person name="Ding Y."/>
            <person name="Zhao Y."/>
            <person name="Bi W."/>
            <person name="Wu M."/>
            <person name="Zhao G."/>
            <person name="Gong Y."/>
            <person name="Li W."/>
            <person name="Zhang P."/>
        </authorList>
    </citation>
    <scope>NUCLEOTIDE SEQUENCE [LARGE SCALE GENOMIC DNA]</scope>
    <source>
        <strain evidence="7">DYQJB</strain>
        <tissue evidence="7">Leaf</tissue>
    </source>
</reference>
<name>A0ABD1MZQ9_9FABA</name>